<evidence type="ECO:0000313" key="2">
    <source>
        <dbReference type="Proteomes" id="UP001597540"/>
    </source>
</evidence>
<accession>A0ABW5SU17</accession>
<sequence>MEAALKYALRFVDLRRTEREIVKYVNHALMIRYYGLQSLRNGFRRVRKGGVNWMVQPRAMSPVGTVIGMEVGDEAVWRRYITEAQAEFLQKLAQQAATDLRNGETSTYGVTREGYYVMSGARAAEISGLSCEAARKRLSRIRKKVRENKARFVPC</sequence>
<comment type="caution">
    <text evidence="1">The sequence shown here is derived from an EMBL/GenBank/DDBJ whole genome shotgun (WGS) entry which is preliminary data.</text>
</comment>
<evidence type="ECO:0000313" key="1">
    <source>
        <dbReference type="EMBL" id="MFD2702773.1"/>
    </source>
</evidence>
<reference evidence="2" key="1">
    <citation type="journal article" date="2019" name="Int. J. Syst. Evol. Microbiol.">
        <title>The Global Catalogue of Microorganisms (GCM) 10K type strain sequencing project: providing services to taxonomists for standard genome sequencing and annotation.</title>
        <authorList>
            <consortium name="The Broad Institute Genomics Platform"/>
            <consortium name="The Broad Institute Genome Sequencing Center for Infectious Disease"/>
            <person name="Wu L."/>
            <person name="Ma J."/>
        </authorList>
    </citation>
    <scope>NUCLEOTIDE SEQUENCE [LARGE SCALE GENOMIC DNA]</scope>
    <source>
        <strain evidence="2">KCTC 33849</strain>
    </source>
</reference>
<name>A0ABW5SU17_9BACL</name>
<dbReference type="Proteomes" id="UP001597540">
    <property type="component" value="Unassembled WGS sequence"/>
</dbReference>
<protein>
    <recommendedName>
        <fullName evidence="3">Sigma-70 family RNA polymerase sigma factor</fullName>
    </recommendedName>
</protein>
<keyword evidence="2" id="KW-1185">Reference proteome</keyword>
<evidence type="ECO:0008006" key="3">
    <source>
        <dbReference type="Google" id="ProtNLM"/>
    </source>
</evidence>
<dbReference type="EMBL" id="JBHUMJ010000008">
    <property type="protein sequence ID" value="MFD2702773.1"/>
    <property type="molecule type" value="Genomic_DNA"/>
</dbReference>
<gene>
    <name evidence="1" type="ORF">ACFSVM_20240</name>
</gene>
<organism evidence="1 2">
    <name type="scientific">Paenibacillus shunpengii</name>
    <dbReference type="NCBI Taxonomy" id="2054424"/>
    <lineage>
        <taxon>Bacteria</taxon>
        <taxon>Bacillati</taxon>
        <taxon>Bacillota</taxon>
        <taxon>Bacilli</taxon>
        <taxon>Bacillales</taxon>
        <taxon>Paenibacillaceae</taxon>
        <taxon>Paenibacillus</taxon>
    </lineage>
</organism>
<proteinExistence type="predicted"/>